<accession>A0A141SEJ8</accession>
<dbReference type="RefSeq" id="YP_009244474.1">
    <property type="nucleotide sequence ID" value="NC_029860.1"/>
</dbReference>
<evidence type="ECO:0000313" key="2">
    <source>
        <dbReference type="EMBL" id="ASP44611.1"/>
    </source>
</evidence>
<dbReference type="InterPro" id="IPR012674">
    <property type="entry name" value="Calycin"/>
</dbReference>
<dbReference type="AlphaFoldDB" id="A0A141SEJ8"/>
<protein>
    <recommendedName>
        <fullName evidence="3">Chromophore lyase CpcS/CpeS</fullName>
    </recommendedName>
</protein>
<reference evidence="1" key="1">
    <citation type="submission" date="2015-07" db="EMBL/GenBank/DDBJ databases">
        <title>Reconstructing the complex evolutionary history of mobile plasmids in red algal genomes.</title>
        <authorList>
            <person name="Lee J."/>
            <person name="Kim K.M."/>
            <person name="Yang E.C."/>
            <person name="Miller K.A."/>
            <person name="Boo S.M."/>
            <person name="Bhattacharya D."/>
            <person name="Yoon H.S."/>
        </authorList>
    </citation>
    <scope>NUCLEOTIDE SEQUENCE</scope>
</reference>
<dbReference type="Gene3D" id="2.40.128.20">
    <property type="match status" value="1"/>
</dbReference>
<dbReference type="EMBL" id="KT266788">
    <property type="protein sequence ID" value="AMK96716.1"/>
    <property type="molecule type" value="Genomic_DNA"/>
</dbReference>
<gene>
    <name evidence="1" type="primary">ycf58</name>
    <name evidence="1" type="ORF">Gchil_055</name>
</gene>
<name>A0A141SEJ8_AGACH</name>
<geneLocation type="plastid" evidence="1"/>
<proteinExistence type="predicted"/>
<sequence length="151" mass="18239">MTYKNILDKLVGKWIHQRTNYFIHNQQINYHQEEINLKEIKNISISKKDNNLFYQYELSNNINDQKIYYIFSKEEQSKFGQAHKITNNEVKYYRFIIHTHNCIKIESAKADISYNEYIYLINSKFKITISILKRGQKYLAISFISEIKIIN</sequence>
<organism evidence="1">
    <name type="scientific">Agarophyton chilense</name>
    <name type="common">Red seaweed</name>
    <name type="synonym">Gracilaria chilensis</name>
    <dbReference type="NCBI Taxonomy" id="2510777"/>
    <lineage>
        <taxon>Eukaryota</taxon>
        <taxon>Rhodophyta</taxon>
        <taxon>Florideophyceae</taxon>
        <taxon>Rhodymeniophycidae</taxon>
        <taxon>Gracilariales</taxon>
        <taxon>Gracilariaceae</taxon>
        <taxon>Agarophyton</taxon>
    </lineage>
</organism>
<evidence type="ECO:0000313" key="1">
    <source>
        <dbReference type="EMBL" id="AMK96716.1"/>
    </source>
</evidence>
<evidence type="ECO:0008006" key="3">
    <source>
        <dbReference type="Google" id="ProtNLM"/>
    </source>
</evidence>
<dbReference type="EMBL" id="MF401963">
    <property type="protein sequence ID" value="ASP44611.1"/>
    <property type="molecule type" value="Genomic_DNA"/>
</dbReference>
<keyword evidence="1" id="KW-0934">Plastid</keyword>
<reference evidence="2" key="2">
    <citation type="submission" date="2017-06" db="EMBL/GenBank/DDBJ databases">
        <title>Structure and comparision analysis of complete mitochondrion ans plastid genome of economic red alga Gracilaaria chilensis.</title>
        <authorList>
            <person name="Liu N."/>
            <person name="Zhang L."/>
            <person name="Liu T."/>
        </authorList>
    </citation>
    <scope>NUCLEOTIDE SEQUENCE</scope>
</reference>
<dbReference type="GeneID" id="27219422"/>